<evidence type="ECO:0000313" key="2">
    <source>
        <dbReference type="EMBL" id="MCI02523.1"/>
    </source>
</evidence>
<proteinExistence type="predicted"/>
<evidence type="ECO:0000256" key="1">
    <source>
        <dbReference type="SAM" id="MobiDB-lite"/>
    </source>
</evidence>
<feature type="non-terminal residue" evidence="2">
    <location>
        <position position="178"/>
    </location>
</feature>
<sequence length="178" mass="19917">MYRRNNKISLQPSPEQDEFQLEAQICPCRGQWYLARRPLPAVLVSSVPPSYHGSWSPFEMHTFDAITKGNDFDEKRFLMHPLIAAEEVVVDKTKKKWTLKEDEAIEAAIARHGHKIKLIIKDEEFDVGLADKTVKQIEKIAKIGIKTLKNRKGTKANVAGSPPKPTKSGSLGDAARAA</sequence>
<protein>
    <submittedName>
        <fullName evidence="2">Uncharacterized protein</fullName>
    </submittedName>
</protein>
<comment type="caution">
    <text evidence="2">The sequence shown here is derived from an EMBL/GenBank/DDBJ whole genome shotgun (WGS) entry which is preliminary data.</text>
</comment>
<keyword evidence="3" id="KW-1185">Reference proteome</keyword>
<name>A0A392NRT0_9FABA</name>
<dbReference type="AlphaFoldDB" id="A0A392NRT0"/>
<organism evidence="2 3">
    <name type="scientific">Trifolium medium</name>
    <dbReference type="NCBI Taxonomy" id="97028"/>
    <lineage>
        <taxon>Eukaryota</taxon>
        <taxon>Viridiplantae</taxon>
        <taxon>Streptophyta</taxon>
        <taxon>Embryophyta</taxon>
        <taxon>Tracheophyta</taxon>
        <taxon>Spermatophyta</taxon>
        <taxon>Magnoliopsida</taxon>
        <taxon>eudicotyledons</taxon>
        <taxon>Gunneridae</taxon>
        <taxon>Pentapetalae</taxon>
        <taxon>rosids</taxon>
        <taxon>fabids</taxon>
        <taxon>Fabales</taxon>
        <taxon>Fabaceae</taxon>
        <taxon>Papilionoideae</taxon>
        <taxon>50 kb inversion clade</taxon>
        <taxon>NPAAA clade</taxon>
        <taxon>Hologalegina</taxon>
        <taxon>IRL clade</taxon>
        <taxon>Trifolieae</taxon>
        <taxon>Trifolium</taxon>
    </lineage>
</organism>
<reference evidence="2 3" key="1">
    <citation type="journal article" date="2018" name="Front. Plant Sci.">
        <title>Red Clover (Trifolium pratense) and Zigzag Clover (T. medium) - A Picture of Genomic Similarities and Differences.</title>
        <authorList>
            <person name="Dluhosova J."/>
            <person name="Istvanek J."/>
            <person name="Nedelnik J."/>
            <person name="Repkova J."/>
        </authorList>
    </citation>
    <scope>NUCLEOTIDE SEQUENCE [LARGE SCALE GENOMIC DNA]</scope>
    <source>
        <strain evidence="3">cv. 10/8</strain>
        <tissue evidence="2">Leaf</tissue>
    </source>
</reference>
<evidence type="ECO:0000313" key="3">
    <source>
        <dbReference type="Proteomes" id="UP000265520"/>
    </source>
</evidence>
<dbReference type="Proteomes" id="UP000265520">
    <property type="component" value="Unassembled WGS sequence"/>
</dbReference>
<feature type="region of interest" description="Disordered" evidence="1">
    <location>
        <begin position="152"/>
        <end position="178"/>
    </location>
</feature>
<accession>A0A392NRT0</accession>
<dbReference type="EMBL" id="LXQA010049382">
    <property type="protein sequence ID" value="MCI02523.1"/>
    <property type="molecule type" value="Genomic_DNA"/>
</dbReference>